<dbReference type="FunFam" id="1.20.1300.10:FF:000008">
    <property type="entry name" value="Succinate dehydrogenase cytochrome b560 subunit"/>
    <property type="match status" value="1"/>
</dbReference>
<keyword evidence="4 13" id="KW-0812">Transmembrane</keyword>
<dbReference type="GO" id="GO:0046872">
    <property type="term" value="F:metal ion binding"/>
    <property type="evidence" value="ECO:0007669"/>
    <property type="project" value="UniProtKB-KW"/>
</dbReference>
<evidence type="ECO:0000256" key="3">
    <source>
        <dbReference type="ARBA" id="ARBA00022617"/>
    </source>
</evidence>
<dbReference type="GO" id="GO:0048038">
    <property type="term" value="F:quinone binding"/>
    <property type="evidence" value="ECO:0007669"/>
    <property type="project" value="UniProtKB-KW"/>
</dbReference>
<dbReference type="PROSITE" id="PS01001">
    <property type="entry name" value="SDH_CYT_2"/>
    <property type="match status" value="1"/>
</dbReference>
<dbReference type="GO" id="GO:0006099">
    <property type="term" value="P:tricarboxylic acid cycle"/>
    <property type="evidence" value="ECO:0007669"/>
    <property type="project" value="InterPro"/>
</dbReference>
<dbReference type="InterPro" id="IPR000701">
    <property type="entry name" value="SuccDH_FuR_B_TM-su"/>
</dbReference>
<dbReference type="GO" id="GO:0005743">
    <property type="term" value="C:mitochondrial inner membrane"/>
    <property type="evidence" value="ECO:0007669"/>
    <property type="project" value="UniProtKB-SubCell"/>
</dbReference>
<evidence type="ECO:0000256" key="5">
    <source>
        <dbReference type="ARBA" id="ARBA00022719"/>
    </source>
</evidence>
<dbReference type="VEuPathDB" id="FungiDB:SPAR_M02340"/>
<dbReference type="GO" id="GO:0009055">
    <property type="term" value="F:electron transfer activity"/>
    <property type="evidence" value="ECO:0007669"/>
    <property type="project" value="InterPro"/>
</dbReference>
<keyword evidence="10" id="KW-0408">Iron</keyword>
<protein>
    <submittedName>
        <fullName evidence="14">Protein SHH3</fullName>
    </submittedName>
</protein>
<dbReference type="InterPro" id="IPR018495">
    <property type="entry name" value="Succ_DH_cyt_bsu_CS"/>
</dbReference>
<proteinExistence type="inferred from homology"/>
<dbReference type="AlphaFoldDB" id="A0A8B8UXI5"/>
<evidence type="ECO:0000256" key="6">
    <source>
        <dbReference type="ARBA" id="ARBA00022723"/>
    </source>
</evidence>
<dbReference type="Gene3D" id="1.20.1300.10">
    <property type="entry name" value="Fumarate reductase/succinate dehydrogenase, transmembrane subunit"/>
    <property type="match status" value="1"/>
</dbReference>
<evidence type="ECO:0000256" key="9">
    <source>
        <dbReference type="ARBA" id="ARBA00022989"/>
    </source>
</evidence>
<evidence type="ECO:0000256" key="7">
    <source>
        <dbReference type="ARBA" id="ARBA00022792"/>
    </source>
</evidence>
<reference evidence="14" key="2">
    <citation type="submission" date="2020-01" db="EMBL/GenBank/DDBJ databases">
        <title>Population-level Yeast Reference Genomes.</title>
        <authorList>
            <person name="Yue J.-X."/>
        </authorList>
    </citation>
    <scope>NUCLEOTIDE SEQUENCE</scope>
    <source>
        <strain evidence="14">CBS432</strain>
    </source>
</reference>
<sequence length="196" mass="22293">MKATIHKISPLVGLPRAYLFVPRISIPFLLHNNVSNGKKGLLSKEFHAGRVFKSDLWSNKREEELLVSQRKQRPISPHLTVYEPEMSWYLSSLHRISGVLLALGFYAFTITLGVTTIMGMDTTFQDLNEWYHEKLPKWSQWLVKGSAGYLFAFHFGNGIRHLIWDMGYELTNRGVIKTGSIVLAGTLVLGTYLLAQ</sequence>
<keyword evidence="3" id="KW-0349">Heme</keyword>
<evidence type="ECO:0000256" key="4">
    <source>
        <dbReference type="ARBA" id="ARBA00022692"/>
    </source>
</evidence>
<dbReference type="InterPro" id="IPR034804">
    <property type="entry name" value="SQR/QFR_C/D"/>
</dbReference>
<feature type="transmembrane region" description="Helical" evidence="13">
    <location>
        <begin position="175"/>
        <end position="195"/>
    </location>
</feature>
<keyword evidence="5" id="KW-0874">Quinone</keyword>
<evidence type="ECO:0000256" key="2">
    <source>
        <dbReference type="ARBA" id="ARBA00007244"/>
    </source>
</evidence>
<name>A0A8B8UXI5_SACPA</name>
<keyword evidence="9 13" id="KW-1133">Transmembrane helix</keyword>
<evidence type="ECO:0000256" key="10">
    <source>
        <dbReference type="ARBA" id="ARBA00023004"/>
    </source>
</evidence>
<dbReference type="KEGG" id="spao:SPAR_M02340"/>
<dbReference type="CDD" id="cd03499">
    <property type="entry name" value="SQR_TypeC_SdhC"/>
    <property type="match status" value="1"/>
</dbReference>
<dbReference type="GO" id="GO:0006121">
    <property type="term" value="P:mitochondrial electron transport, succinate to ubiquinone"/>
    <property type="evidence" value="ECO:0007669"/>
    <property type="project" value="TreeGrafter"/>
</dbReference>
<comment type="similarity">
    <text evidence="2">Belongs to the cytochrome b560 family.</text>
</comment>
<dbReference type="GeneID" id="54632811"/>
<reference evidence="14" key="4">
    <citation type="submission" date="2025-08" db="UniProtKB">
        <authorList>
            <consortium name="RefSeq"/>
        </authorList>
    </citation>
    <scope>IDENTIFICATION</scope>
    <source>
        <strain evidence="14">CBS432</strain>
    </source>
</reference>
<dbReference type="Pfam" id="PF01127">
    <property type="entry name" value="Sdh_cyt"/>
    <property type="match status" value="1"/>
</dbReference>
<evidence type="ECO:0000313" key="14">
    <source>
        <dbReference type="RefSeq" id="XP_033768421.1"/>
    </source>
</evidence>
<accession>A0A8B8UXI5</accession>
<evidence type="ECO:0000256" key="11">
    <source>
        <dbReference type="ARBA" id="ARBA00023128"/>
    </source>
</evidence>
<dbReference type="RefSeq" id="XP_033768421.1">
    <property type="nucleotide sequence ID" value="XM_033912530.1"/>
</dbReference>
<comment type="subcellular location">
    <subcellularLocation>
        <location evidence="1">Mitochondrion inner membrane</location>
        <topology evidence="1">Multi-pass membrane protein</topology>
    </subcellularLocation>
</comment>
<evidence type="ECO:0000256" key="13">
    <source>
        <dbReference type="SAM" id="Phobius"/>
    </source>
</evidence>
<dbReference type="PANTHER" id="PTHR10978">
    <property type="entry name" value="SUCCINATE DEHYDROGENASE CYTOCHROME B560 SUBUNIT"/>
    <property type="match status" value="1"/>
</dbReference>
<keyword evidence="8" id="KW-0809">Transit peptide</keyword>
<keyword evidence="7" id="KW-0999">Mitochondrion inner membrane</keyword>
<organism evidence="14">
    <name type="scientific">Saccharomyces paradoxus</name>
    <name type="common">Yeast</name>
    <name type="synonym">Saccharomyces douglasii</name>
    <dbReference type="NCBI Taxonomy" id="27291"/>
    <lineage>
        <taxon>Eukaryota</taxon>
        <taxon>Fungi</taxon>
        <taxon>Dikarya</taxon>
        <taxon>Ascomycota</taxon>
        <taxon>Saccharomycotina</taxon>
        <taxon>Saccharomycetes</taxon>
        <taxon>Saccharomycetales</taxon>
        <taxon>Saccharomycetaceae</taxon>
        <taxon>Saccharomyces</taxon>
    </lineage>
</organism>
<keyword evidence="11" id="KW-0496">Mitochondrion</keyword>
<evidence type="ECO:0000256" key="1">
    <source>
        <dbReference type="ARBA" id="ARBA00004448"/>
    </source>
</evidence>
<reference evidence="14" key="3">
    <citation type="submission" date="2025-07" db="EMBL/GenBank/DDBJ databases">
        <authorList>
            <consortium name="NCBI Genome Project"/>
        </authorList>
    </citation>
    <scope>NUCLEOTIDE SEQUENCE</scope>
    <source>
        <strain evidence="14">CBS432</strain>
    </source>
</reference>
<evidence type="ECO:0000256" key="12">
    <source>
        <dbReference type="ARBA" id="ARBA00023136"/>
    </source>
</evidence>
<dbReference type="OrthoDB" id="588261at2759"/>
<dbReference type="InterPro" id="IPR014314">
    <property type="entry name" value="Succ_DH_cytb556"/>
</dbReference>
<feature type="transmembrane region" description="Helical" evidence="13">
    <location>
        <begin position="138"/>
        <end position="155"/>
    </location>
</feature>
<dbReference type="PANTHER" id="PTHR10978:SF5">
    <property type="entry name" value="SUCCINATE DEHYDROGENASE CYTOCHROME B560 SUBUNIT, MITOCHONDRIAL"/>
    <property type="match status" value="1"/>
</dbReference>
<keyword evidence="6" id="KW-0479">Metal-binding</keyword>
<reference evidence="14" key="1">
    <citation type="journal article" date="2017" name="Nat. Genet.">
        <title>Contrasting evolutionary genome dynamics between domesticated and wild yeasts.</title>
        <authorList>
            <person name="Yue J.X."/>
            <person name="Li J."/>
            <person name="Aigrain L."/>
            <person name="Hallin J."/>
            <person name="Persson K."/>
            <person name="Oliver K."/>
            <person name="Bergstrom A."/>
            <person name="Coupland P."/>
            <person name="Warringer J."/>
            <person name="Lagomarsino M.C."/>
            <person name="Fischer G."/>
            <person name="Durbin R."/>
            <person name="Liti G."/>
        </authorList>
    </citation>
    <scope>NUCLEOTIDE SEQUENCE</scope>
    <source>
        <strain evidence="14">CBS432</strain>
    </source>
</reference>
<dbReference type="SUPFAM" id="SSF81343">
    <property type="entry name" value="Fumarate reductase respiratory complex transmembrane subunits"/>
    <property type="match status" value="1"/>
</dbReference>
<evidence type="ECO:0000256" key="8">
    <source>
        <dbReference type="ARBA" id="ARBA00022946"/>
    </source>
</evidence>
<keyword evidence="12 13" id="KW-0472">Membrane</keyword>
<feature type="transmembrane region" description="Helical" evidence="13">
    <location>
        <begin position="96"/>
        <end position="118"/>
    </location>
</feature>
<dbReference type="NCBIfam" id="TIGR02970">
    <property type="entry name" value="succ_dehyd_cytB"/>
    <property type="match status" value="1"/>
</dbReference>
<gene>
    <name evidence="14" type="primary">SHH3</name>
    <name evidence="14" type="ORF">SPAR_M02340</name>
</gene>
<dbReference type="PROSITE" id="PS01000">
    <property type="entry name" value="SDH_CYT_1"/>
    <property type="match status" value="1"/>
</dbReference>